<comment type="caution">
    <text evidence="1">The sequence shown here is derived from an EMBL/GenBank/DDBJ whole genome shotgun (WGS) entry which is preliminary data.</text>
</comment>
<dbReference type="OrthoDB" id="1435559at2"/>
<dbReference type="AlphaFoldDB" id="A0A5C7GE88"/>
<reference evidence="1 2" key="1">
    <citation type="submission" date="2019-08" db="EMBL/GenBank/DDBJ databases">
        <title>Seonamhaeicola sediminis sp. nov., isolated from marine sediment.</title>
        <authorList>
            <person name="Cao W.R."/>
        </authorList>
    </citation>
    <scope>NUCLEOTIDE SEQUENCE [LARGE SCALE GENOMIC DNA]</scope>
    <source>
        <strain evidence="1 2">1505</strain>
    </source>
</reference>
<protein>
    <recommendedName>
        <fullName evidence="3">Nuclear transport factor 2 family protein</fullName>
    </recommendedName>
</protein>
<gene>
    <name evidence="1" type="ORF">FUA22_17800</name>
</gene>
<name>A0A5C7GE88_9FLAO</name>
<evidence type="ECO:0000313" key="1">
    <source>
        <dbReference type="EMBL" id="TXG34763.1"/>
    </source>
</evidence>
<dbReference type="RefSeq" id="WP_147769956.1">
    <property type="nucleotide sequence ID" value="NZ_VRKQ01000021.1"/>
</dbReference>
<proteinExistence type="predicted"/>
<keyword evidence="2" id="KW-1185">Reference proteome</keyword>
<dbReference type="EMBL" id="VRKQ01000021">
    <property type="protein sequence ID" value="TXG34763.1"/>
    <property type="molecule type" value="Genomic_DNA"/>
</dbReference>
<organism evidence="1 2">
    <name type="scientific">Seonamhaeicola maritimus</name>
    <dbReference type="NCBI Taxonomy" id="2591822"/>
    <lineage>
        <taxon>Bacteria</taxon>
        <taxon>Pseudomonadati</taxon>
        <taxon>Bacteroidota</taxon>
        <taxon>Flavobacteriia</taxon>
        <taxon>Flavobacteriales</taxon>
        <taxon>Flavobacteriaceae</taxon>
    </lineage>
</organism>
<evidence type="ECO:0008006" key="3">
    <source>
        <dbReference type="Google" id="ProtNLM"/>
    </source>
</evidence>
<dbReference type="InterPro" id="IPR032710">
    <property type="entry name" value="NTF2-like_dom_sf"/>
</dbReference>
<dbReference type="Proteomes" id="UP000321080">
    <property type="component" value="Unassembled WGS sequence"/>
</dbReference>
<accession>A0A5C7GE88</accession>
<dbReference type="SUPFAM" id="SSF54427">
    <property type="entry name" value="NTF2-like"/>
    <property type="match status" value="1"/>
</dbReference>
<evidence type="ECO:0000313" key="2">
    <source>
        <dbReference type="Proteomes" id="UP000321080"/>
    </source>
</evidence>
<sequence length="122" mass="13908">MFAEYHDDLIENGIKDIIKYLDESRDFFWLLSGNSSSSDYKTVSSLLLSHHPLVKYLEFDWNPLHIHPLTKNIAVYTGVVEGVQLDTSNIKSSFKVVESGTLVKRKDGWKFLSGQSKNVSKN</sequence>